<dbReference type="EMBL" id="LFVU01000027">
    <property type="protein sequence ID" value="KMT21314.1"/>
    <property type="molecule type" value="Genomic_DNA"/>
</dbReference>
<dbReference type="PATRIC" id="fig|1121307.3.peg.931"/>
<dbReference type="PROSITE" id="PS51257">
    <property type="entry name" value="PROKAR_LIPOPROTEIN"/>
    <property type="match status" value="1"/>
</dbReference>
<evidence type="ECO:0000313" key="4">
    <source>
        <dbReference type="Proteomes" id="UP000036756"/>
    </source>
</evidence>
<feature type="signal peptide" evidence="1">
    <location>
        <begin position="1"/>
        <end position="20"/>
    </location>
</feature>
<gene>
    <name evidence="3" type="ORF">CLCY_2c00740</name>
</gene>
<proteinExistence type="predicted"/>
<evidence type="ECO:0000256" key="1">
    <source>
        <dbReference type="SAM" id="SignalP"/>
    </source>
</evidence>
<keyword evidence="4" id="KW-1185">Reference proteome</keyword>
<dbReference type="Pfam" id="PF10646">
    <property type="entry name" value="Germane"/>
    <property type="match status" value="1"/>
</dbReference>
<accession>A0A0J8DAG2</accession>
<dbReference type="Proteomes" id="UP000036756">
    <property type="component" value="Unassembled WGS sequence"/>
</dbReference>
<feature type="domain" description="GerMN" evidence="2">
    <location>
        <begin position="235"/>
        <end position="324"/>
    </location>
</feature>
<evidence type="ECO:0000313" key="3">
    <source>
        <dbReference type="EMBL" id="KMT21314.1"/>
    </source>
</evidence>
<dbReference type="AlphaFoldDB" id="A0A0J8DAG2"/>
<name>A0A0J8DAG2_CLOCY</name>
<dbReference type="RefSeq" id="WP_048570760.1">
    <property type="nucleotide sequence ID" value="NZ_LFVU01000027.1"/>
</dbReference>
<comment type="caution">
    <text evidence="3">The sequence shown here is derived from an EMBL/GenBank/DDBJ whole genome shotgun (WGS) entry which is preliminary data.</text>
</comment>
<keyword evidence="1" id="KW-0732">Signal</keyword>
<reference evidence="3 4" key="1">
    <citation type="submission" date="2015-06" db="EMBL/GenBank/DDBJ databases">
        <title>Draft genome sequence of the purine-degrading Clostridium cylindrosporum HC-1 (DSM 605).</title>
        <authorList>
            <person name="Poehlein A."/>
            <person name="Schiel-Bengelsdorf B."/>
            <person name="Bengelsdorf F."/>
            <person name="Daniel R."/>
            <person name="Duerre P."/>
        </authorList>
    </citation>
    <scope>NUCLEOTIDE SEQUENCE [LARGE SCALE GENOMIC DNA]</scope>
    <source>
        <strain evidence="3 4">DSM 605</strain>
    </source>
</reference>
<evidence type="ECO:0000259" key="2">
    <source>
        <dbReference type="SMART" id="SM00909"/>
    </source>
</evidence>
<protein>
    <submittedName>
        <fullName evidence="3">Sporulation/spore germination protein</fullName>
    </submittedName>
</protein>
<dbReference type="STRING" id="1121307.CLCY_2c00740"/>
<dbReference type="OrthoDB" id="1683231at2"/>
<organism evidence="3 4">
    <name type="scientific">Clostridium cylindrosporum DSM 605</name>
    <dbReference type="NCBI Taxonomy" id="1121307"/>
    <lineage>
        <taxon>Bacteria</taxon>
        <taxon>Bacillati</taxon>
        <taxon>Bacillota</taxon>
        <taxon>Clostridia</taxon>
        <taxon>Eubacteriales</taxon>
        <taxon>Clostridiaceae</taxon>
        <taxon>Clostridium</taxon>
    </lineage>
</organism>
<feature type="chain" id="PRO_5038828385" evidence="1">
    <location>
        <begin position="21"/>
        <end position="344"/>
    </location>
</feature>
<sequence length="344" mass="37615">MKNKILIILLSLTMSSLIFTSCTKKDVETTSKPVTTSTPKTTSLDLKSFLPYSQGVTLTYKYSGTSKEINAKIESVSENSVTVSHGKSSKIEFNNEGLILNGDFLLKLPIEKNASWDSSKGKVTIKNLDYVLSTPLGNISTIEVLVEGDTKTTYYFAQNLGVVKVTTDDGEKISELDLVRISSPSVSSDSKDTTPKPDNTNTIKTKVSKLYYYDGNEDAIVYTSANTSISEKDAPKFFEDKFKNPPKDTLSKLMPSTTKIKSIKVDSKTSTLTMDVSEVFTESMNLGTSFETGILQGIANTLGDAYSCKKVIITANGKDFITGHVEINAENPLETSINESKELK</sequence>
<dbReference type="InterPro" id="IPR019606">
    <property type="entry name" value="GerMN"/>
</dbReference>
<dbReference type="SMART" id="SM00909">
    <property type="entry name" value="Germane"/>
    <property type="match status" value="1"/>
</dbReference>